<accession>A0A2P2JL67</accession>
<protein>
    <submittedName>
        <fullName evidence="2">Uncharacterized protein MANES_14G056200</fullName>
    </submittedName>
</protein>
<proteinExistence type="predicted"/>
<evidence type="ECO:0000256" key="1">
    <source>
        <dbReference type="SAM" id="MobiDB-lite"/>
    </source>
</evidence>
<sequence length="84" mass="9672">MPFQRQELLSNAQEELPMETSGMMTNSLQIMINSPHSGLLLSTFPSVHPSEIPHSTPFTLRQFFTTTQSKHYKQLHQIVCYLTH</sequence>
<dbReference type="AlphaFoldDB" id="A0A2P2JL67"/>
<organism evidence="2">
    <name type="scientific">Rhizophora mucronata</name>
    <name type="common">Asiatic mangrove</name>
    <dbReference type="NCBI Taxonomy" id="61149"/>
    <lineage>
        <taxon>Eukaryota</taxon>
        <taxon>Viridiplantae</taxon>
        <taxon>Streptophyta</taxon>
        <taxon>Embryophyta</taxon>
        <taxon>Tracheophyta</taxon>
        <taxon>Spermatophyta</taxon>
        <taxon>Magnoliopsida</taxon>
        <taxon>eudicotyledons</taxon>
        <taxon>Gunneridae</taxon>
        <taxon>Pentapetalae</taxon>
        <taxon>rosids</taxon>
        <taxon>fabids</taxon>
        <taxon>Malpighiales</taxon>
        <taxon>Rhizophoraceae</taxon>
        <taxon>Rhizophora</taxon>
    </lineage>
</organism>
<name>A0A2P2JL67_RHIMU</name>
<reference evidence="2" key="1">
    <citation type="submission" date="2018-02" db="EMBL/GenBank/DDBJ databases">
        <title>Rhizophora mucronata_Transcriptome.</title>
        <authorList>
            <person name="Meera S.P."/>
            <person name="Sreeshan A."/>
            <person name="Augustine A."/>
        </authorList>
    </citation>
    <scope>NUCLEOTIDE SEQUENCE</scope>
    <source>
        <tissue evidence="2">Leaf</tissue>
    </source>
</reference>
<feature type="region of interest" description="Disordered" evidence="1">
    <location>
        <begin position="1"/>
        <end position="20"/>
    </location>
</feature>
<dbReference type="EMBL" id="GGEC01013706">
    <property type="protein sequence ID" value="MBW94189.1"/>
    <property type="molecule type" value="Transcribed_RNA"/>
</dbReference>
<evidence type="ECO:0000313" key="2">
    <source>
        <dbReference type="EMBL" id="MBW94189.1"/>
    </source>
</evidence>